<dbReference type="NCBIfam" id="TIGR00756">
    <property type="entry name" value="PPR"/>
    <property type="match status" value="4"/>
</dbReference>
<comment type="caution">
    <text evidence="9">The sequence shown here is derived from an EMBL/GenBank/DDBJ whole genome shotgun (WGS) entry which is preliminary data.</text>
</comment>
<dbReference type="Pfam" id="PF01535">
    <property type="entry name" value="PPR"/>
    <property type="match status" value="3"/>
</dbReference>
<dbReference type="SMART" id="SM00185">
    <property type="entry name" value="ARM"/>
    <property type="match status" value="5"/>
</dbReference>
<sequence>MDPKFEFDPFVPALTPSGFRFEIKAEAGVWEEDADVEGGEGIDVDVFGGGAAVADRTTGLRRRSTPPVATRCPLESFPPDQITMVKNLEGKVWAAYCKFSRNLRTTVLPNFRTEQSSNDHISSLCKQQHSIEALEAFDFLQKYSNIGINISTYAHLLSACSSLRSLGHGRKIHNHIMTSYCQLDVILYNHILNMYGKCGSLEDARKVFDEMTERNIVSWTSIIAGYAQNDQGIEAVELYLQMQRLGLMPDQFTFGSAIRACSSLSNIELGRQLHANVIKSESGSHSIAQNALIAMYTKFGQISEASVVFSHTKTRDLISWSSIIAGSSQLGYELEALCFLKEMLFMGVWQPNSSICGSVLSACGSLLQPEYGRQIHGMSLKFGLGRDTVTGCSLSDMYAKCGFLGSAKTAFCQIDQPDLVSWNAIIAGFAYDGDVNTAMSFFSQMRHLELTPDDITVRSLLCACIAPDILCQGKQLHCYIIKMAFDLDVLVCNTLLSMYGRCLDLFDAFRIFNDIRYYADLVSWNAILTVCMQHNQAVEVLTLFKLLLHSQIKPDHVTLANVLGACGELASLEMGDQVHCYAMKIGLLLGISVTNGIIDMYSKCGTIGSARRLFDCMQYPDVVSWSSLIVGYAQLGYGEEALKLFRKMRSLGIKPNQVTYVGVLTSCSHVGLVEEGWHLYNTMETEHEIVPTREHSSCVIDLLARAGCIKEAEAFITQLPFIPDIVVWKTLLAACKTYNNAEVGKRAAENILKIDPSNSAAHVLLCNIYASTGSWKDVASVRSLMKEKGIKKVPGQSWIQMKDKMHVFSAEDGVHPKRQKMYSMLEELWLPMLDAGYVPLGKGVMQKRVTTVRELRRLLSRSEFPPVEAALKAGAIPLLVQCLSFGSPDEQLLEAAWCLTNVAAGKPEETKALMPALPLLVAHLGGIPIGRKLNNAAVSFCKKLESHCAWALGNVAGEGEQLRNVLISQGALPPLARMMLPNKGSTARTAAWALSNLIKGPDPRAATELIRTEGVCDAILRHLRKSDEELATEVAWVVVYLSALSSVANSMLVKSDLLQLLVDRLATSNSLQLLIPVKTCQCYLPNIVKANVVNVIAALIKCLKSEHRVLKKVFTYLFVLMIFNLLVLWKQLIYSSQAVPVLLRLLSAPPFDIRKEVAYVVGNLCVAPAENAGRPSLILDHLISLVQRRCLPGFIDLVRSADTEAARLGLQFMELVLRGMPNGEGPKLVEREDGIDAMERFQFHENEDLRNMANELIDRYLLWGGLWARSVERALSGRVAHGFIHTLPYKELLALGDEGEADAVIASDGEDEGSKNDLLPNVAAKDLLASTSMI</sequence>
<evidence type="ECO:0000256" key="7">
    <source>
        <dbReference type="ARBA" id="ARBA00022927"/>
    </source>
</evidence>
<keyword evidence="7" id="KW-0653">Protein transport</keyword>
<dbReference type="PROSITE" id="PS51375">
    <property type="entry name" value="PPR"/>
    <property type="match status" value="4"/>
</dbReference>
<dbReference type="GO" id="GO:0003723">
    <property type="term" value="F:RNA binding"/>
    <property type="evidence" value="ECO:0007669"/>
    <property type="project" value="InterPro"/>
</dbReference>
<evidence type="ECO:0000256" key="6">
    <source>
        <dbReference type="ARBA" id="ARBA00022737"/>
    </source>
</evidence>
<proteinExistence type="inferred from homology"/>
<organism evidence="9 10">
    <name type="scientific">Escallonia rubra</name>
    <dbReference type="NCBI Taxonomy" id="112253"/>
    <lineage>
        <taxon>Eukaryota</taxon>
        <taxon>Viridiplantae</taxon>
        <taxon>Streptophyta</taxon>
        <taxon>Embryophyta</taxon>
        <taxon>Tracheophyta</taxon>
        <taxon>Spermatophyta</taxon>
        <taxon>Magnoliopsida</taxon>
        <taxon>eudicotyledons</taxon>
        <taxon>Gunneridae</taxon>
        <taxon>Pentapetalae</taxon>
        <taxon>asterids</taxon>
        <taxon>campanulids</taxon>
        <taxon>Escalloniales</taxon>
        <taxon>Escalloniaceae</taxon>
        <taxon>Escallonia</taxon>
    </lineage>
</organism>
<evidence type="ECO:0000256" key="8">
    <source>
        <dbReference type="PROSITE-ProRule" id="PRU00708"/>
    </source>
</evidence>
<comment type="subcellular location">
    <subcellularLocation>
        <location evidence="1">Cytoplasm</location>
        <location evidence="1">Myofibril</location>
        <location evidence="1">Sarcomere</location>
        <location evidence="1">A band</location>
    </subcellularLocation>
    <subcellularLocation>
        <location evidence="2">Cytoplasm</location>
        <location evidence="2">Myofibril</location>
        <location evidence="2">Sarcomere</location>
        <location evidence="2">Z line</location>
    </subcellularLocation>
</comment>
<protein>
    <recommendedName>
        <fullName evidence="4">Protein unc-45 homolog B</fullName>
    </recommendedName>
</protein>
<keyword evidence="6" id="KW-0677">Repeat</keyword>
<reference evidence="9" key="1">
    <citation type="submission" date="2022-12" db="EMBL/GenBank/DDBJ databases">
        <title>Draft genome assemblies for two species of Escallonia (Escalloniales).</title>
        <authorList>
            <person name="Chanderbali A."/>
            <person name="Dervinis C."/>
            <person name="Anghel I."/>
            <person name="Soltis D."/>
            <person name="Soltis P."/>
            <person name="Zapata F."/>
        </authorList>
    </citation>
    <scope>NUCLEOTIDE SEQUENCE</scope>
    <source>
        <strain evidence="9">UCBG92.1500</strain>
        <tissue evidence="9">Leaf</tissue>
    </source>
</reference>
<feature type="repeat" description="PPR" evidence="8">
    <location>
        <begin position="621"/>
        <end position="655"/>
    </location>
</feature>
<feature type="repeat" description="PPR" evidence="8">
    <location>
        <begin position="418"/>
        <end position="452"/>
    </location>
</feature>
<dbReference type="InterPro" id="IPR016024">
    <property type="entry name" value="ARM-type_fold"/>
</dbReference>
<evidence type="ECO:0000256" key="5">
    <source>
        <dbReference type="ARBA" id="ARBA00022448"/>
    </source>
</evidence>
<evidence type="ECO:0000256" key="3">
    <source>
        <dbReference type="ARBA" id="ARBA00010394"/>
    </source>
</evidence>
<evidence type="ECO:0000256" key="4">
    <source>
        <dbReference type="ARBA" id="ARBA00020768"/>
    </source>
</evidence>
<accession>A0AA88RN59</accession>
<comment type="similarity">
    <text evidence="3">Belongs to the importin alpha family.</text>
</comment>
<evidence type="ECO:0000313" key="9">
    <source>
        <dbReference type="EMBL" id="KAK2985986.1"/>
    </source>
</evidence>
<dbReference type="InterPro" id="IPR046848">
    <property type="entry name" value="E_motif"/>
</dbReference>
<gene>
    <name evidence="9" type="ORF">RJ640_026458</name>
</gene>
<dbReference type="InterPro" id="IPR002885">
    <property type="entry name" value="PPR_rpt"/>
</dbReference>
<dbReference type="SUPFAM" id="SSF48371">
    <property type="entry name" value="ARM repeat"/>
    <property type="match status" value="1"/>
</dbReference>
<dbReference type="Pfam" id="PF13041">
    <property type="entry name" value="PPR_2"/>
    <property type="match status" value="3"/>
</dbReference>
<dbReference type="InterPro" id="IPR011989">
    <property type="entry name" value="ARM-like"/>
</dbReference>
<name>A0AA88RN59_9ASTE</name>
<evidence type="ECO:0000256" key="1">
    <source>
        <dbReference type="ARBA" id="ARBA00004161"/>
    </source>
</evidence>
<dbReference type="GO" id="GO:0009451">
    <property type="term" value="P:RNA modification"/>
    <property type="evidence" value="ECO:0007669"/>
    <property type="project" value="InterPro"/>
</dbReference>
<dbReference type="EMBL" id="JAVXUO010001104">
    <property type="protein sequence ID" value="KAK2985986.1"/>
    <property type="molecule type" value="Genomic_DNA"/>
</dbReference>
<dbReference type="Proteomes" id="UP001187471">
    <property type="component" value="Unassembled WGS sequence"/>
</dbReference>
<dbReference type="FunFam" id="1.25.40.10:FF:000343">
    <property type="entry name" value="Pentatricopeptide repeat-containing protein At3g58590"/>
    <property type="match status" value="1"/>
</dbReference>
<dbReference type="FunFam" id="1.25.10.10:FF:000222">
    <property type="entry name" value="Importin subunit alpha"/>
    <property type="match status" value="1"/>
</dbReference>
<dbReference type="Pfam" id="PF20431">
    <property type="entry name" value="E_motif"/>
    <property type="match status" value="1"/>
</dbReference>
<dbReference type="GO" id="GO:0015031">
    <property type="term" value="P:protein transport"/>
    <property type="evidence" value="ECO:0007669"/>
    <property type="project" value="UniProtKB-KW"/>
</dbReference>
<dbReference type="Pfam" id="PF12854">
    <property type="entry name" value="PPR_1"/>
    <property type="match status" value="1"/>
</dbReference>
<dbReference type="PANTHER" id="PTHR24015:SF1672">
    <property type="entry name" value="OS06G0506100 PROTEIN"/>
    <property type="match status" value="1"/>
</dbReference>
<dbReference type="PANTHER" id="PTHR24015">
    <property type="entry name" value="OS07G0578800 PROTEIN-RELATED"/>
    <property type="match status" value="1"/>
</dbReference>
<dbReference type="InterPro" id="IPR000225">
    <property type="entry name" value="Armadillo"/>
</dbReference>
<feature type="non-terminal residue" evidence="9">
    <location>
        <position position="1"/>
    </location>
</feature>
<feature type="repeat" description="PPR" evidence="8">
    <location>
        <begin position="520"/>
        <end position="554"/>
    </location>
</feature>
<dbReference type="FunFam" id="1.25.40.10:FF:000031">
    <property type="entry name" value="Pentatricopeptide repeat-containing protein mitochondrial"/>
    <property type="match status" value="1"/>
</dbReference>
<keyword evidence="10" id="KW-1185">Reference proteome</keyword>
<evidence type="ECO:0000256" key="2">
    <source>
        <dbReference type="ARBA" id="ARBA00004216"/>
    </source>
</evidence>
<dbReference type="FunFam" id="1.25.40.10:FF:000227">
    <property type="entry name" value="Pentatricopeptide repeat-containing protein At3g13880"/>
    <property type="match status" value="1"/>
</dbReference>
<dbReference type="Pfam" id="PF00514">
    <property type="entry name" value="Arm"/>
    <property type="match status" value="3"/>
</dbReference>
<dbReference type="InterPro" id="IPR011990">
    <property type="entry name" value="TPR-like_helical_dom_sf"/>
</dbReference>
<dbReference type="FunFam" id="1.25.40.10:FF:000344">
    <property type="entry name" value="Pentatricopeptide repeat-containing protein"/>
    <property type="match status" value="1"/>
</dbReference>
<feature type="repeat" description="PPR" evidence="8">
    <location>
        <begin position="184"/>
        <end position="218"/>
    </location>
</feature>
<evidence type="ECO:0000313" key="10">
    <source>
        <dbReference type="Proteomes" id="UP001187471"/>
    </source>
</evidence>
<dbReference type="InterPro" id="IPR046960">
    <property type="entry name" value="PPR_At4g14850-like_plant"/>
</dbReference>
<dbReference type="FunFam" id="1.25.40.10:FF:000366">
    <property type="entry name" value="Pentatricopeptide (PPR) repeat-containing protein"/>
    <property type="match status" value="1"/>
</dbReference>
<dbReference type="Gene3D" id="1.25.10.10">
    <property type="entry name" value="Leucine-rich Repeat Variant"/>
    <property type="match status" value="1"/>
</dbReference>
<keyword evidence="5" id="KW-0813">Transport</keyword>
<dbReference type="Gene3D" id="1.25.40.10">
    <property type="entry name" value="Tetratricopeptide repeat domain"/>
    <property type="match status" value="4"/>
</dbReference>